<proteinExistence type="predicted"/>
<sequence>MRTLAAKYDIYKRKMISEYTQTSDELRNQPEHNSGKATSLCTHSFHSKCSRPQSVSPVSSPSCVRNMCVRLSNS</sequence>
<reference evidence="1" key="2">
    <citation type="submission" date="2013-05" db="EMBL/GenBank/DDBJ databases">
        <authorList>
            <person name="Carter J.-M."/>
            <person name="Baker S.C."/>
            <person name="Pink R."/>
            <person name="Carter D.R.F."/>
            <person name="Collins A."/>
            <person name="Tomlin J."/>
            <person name="Gibbs M."/>
            <person name="Breuker C.J."/>
        </authorList>
    </citation>
    <scope>NUCLEOTIDE SEQUENCE</scope>
    <source>
        <tissue evidence="1">Ovary</tissue>
    </source>
</reference>
<name>S4PTK7_9NEOP</name>
<protein>
    <submittedName>
        <fullName evidence="1">Uncharacterized protein</fullName>
    </submittedName>
</protein>
<accession>S4PTK7</accession>
<dbReference type="AlphaFoldDB" id="S4PTK7"/>
<organism evidence="1">
    <name type="scientific">Pararge aegeria</name>
    <name type="common">speckled wood butterfly</name>
    <dbReference type="NCBI Taxonomy" id="116150"/>
    <lineage>
        <taxon>Eukaryota</taxon>
        <taxon>Metazoa</taxon>
        <taxon>Ecdysozoa</taxon>
        <taxon>Arthropoda</taxon>
        <taxon>Hexapoda</taxon>
        <taxon>Insecta</taxon>
        <taxon>Pterygota</taxon>
        <taxon>Neoptera</taxon>
        <taxon>Endopterygota</taxon>
        <taxon>Lepidoptera</taxon>
        <taxon>Glossata</taxon>
        <taxon>Ditrysia</taxon>
        <taxon>Papilionoidea</taxon>
        <taxon>Nymphalidae</taxon>
        <taxon>Satyrinae</taxon>
        <taxon>Satyrini</taxon>
        <taxon>Parargina</taxon>
        <taxon>Pararge</taxon>
    </lineage>
</organism>
<dbReference type="EMBL" id="GAIX01011868">
    <property type="protein sequence ID" value="JAA80692.1"/>
    <property type="molecule type" value="Transcribed_RNA"/>
</dbReference>
<reference evidence="1" key="1">
    <citation type="journal article" date="2013" name="BMC Genomics">
        <title>Unscrambling butterfly oogenesis.</title>
        <authorList>
            <person name="Carter J.M."/>
            <person name="Baker S.C."/>
            <person name="Pink R."/>
            <person name="Carter D.R."/>
            <person name="Collins A."/>
            <person name="Tomlin J."/>
            <person name="Gibbs M."/>
            <person name="Breuker C.J."/>
        </authorList>
    </citation>
    <scope>NUCLEOTIDE SEQUENCE</scope>
    <source>
        <tissue evidence="1">Ovary</tissue>
    </source>
</reference>
<feature type="non-terminal residue" evidence="1">
    <location>
        <position position="74"/>
    </location>
</feature>
<evidence type="ECO:0000313" key="1">
    <source>
        <dbReference type="EMBL" id="JAA80692.1"/>
    </source>
</evidence>